<dbReference type="Gene3D" id="2.60.120.260">
    <property type="entry name" value="Galactose-binding domain-like"/>
    <property type="match status" value="1"/>
</dbReference>
<dbReference type="RefSeq" id="WP_232185908.1">
    <property type="nucleotide sequence ID" value="NZ_JAIOAP010000006.1"/>
</dbReference>
<dbReference type="Pfam" id="PF17390">
    <property type="entry name" value="Bac_rhamnosid_C"/>
    <property type="match status" value="1"/>
</dbReference>
<dbReference type="InterPro" id="IPR035398">
    <property type="entry name" value="Bac_rhamnosid_C"/>
</dbReference>
<dbReference type="Gene3D" id="1.50.10.10">
    <property type="match status" value="1"/>
</dbReference>
<protein>
    <submittedName>
        <fullName evidence="2">Alpha-L-rhamnosidase C-terminal domain-containing protein</fullName>
    </submittedName>
</protein>
<name>A0ABV1KUP3_9BACL</name>
<dbReference type="Gene3D" id="2.60.420.10">
    <property type="entry name" value="Maltose phosphorylase, domain 3"/>
    <property type="match status" value="1"/>
</dbReference>
<organism evidence="2 3">
    <name type="scientific">Cohnella silvisoli</name>
    <dbReference type="NCBI Taxonomy" id="2873699"/>
    <lineage>
        <taxon>Bacteria</taxon>
        <taxon>Bacillati</taxon>
        <taxon>Bacillota</taxon>
        <taxon>Bacilli</taxon>
        <taxon>Bacillales</taxon>
        <taxon>Paenibacillaceae</taxon>
        <taxon>Cohnella</taxon>
    </lineage>
</organism>
<comment type="caution">
    <text evidence="2">The sequence shown here is derived from an EMBL/GenBank/DDBJ whole genome shotgun (WGS) entry which is preliminary data.</text>
</comment>
<keyword evidence="3" id="KW-1185">Reference proteome</keyword>
<dbReference type="InterPro" id="IPR008928">
    <property type="entry name" value="6-hairpin_glycosidase_sf"/>
</dbReference>
<dbReference type="SUPFAM" id="SSF48208">
    <property type="entry name" value="Six-hairpin glycosidases"/>
    <property type="match status" value="1"/>
</dbReference>
<dbReference type="EMBL" id="JASKHM010000007">
    <property type="protein sequence ID" value="MEQ4483353.1"/>
    <property type="molecule type" value="Genomic_DNA"/>
</dbReference>
<dbReference type="PANTHER" id="PTHR34987">
    <property type="entry name" value="C, PUTATIVE (AFU_ORTHOLOGUE AFUA_3G02880)-RELATED"/>
    <property type="match status" value="1"/>
</dbReference>
<accession>A0ABV1KUP3</accession>
<evidence type="ECO:0000313" key="3">
    <source>
        <dbReference type="Proteomes" id="UP001493487"/>
    </source>
</evidence>
<reference evidence="2 3" key="1">
    <citation type="journal article" date="2023" name="Genome Announc.">
        <title>Pan-Genome Analyses of the Genus Cohnella and Proposal of the Novel Species Cohnella silvisoli sp. nov., Isolated from Forest Soil.</title>
        <authorList>
            <person name="Wang C."/>
            <person name="Mao L."/>
            <person name="Bao G."/>
            <person name="Zhu H."/>
        </authorList>
    </citation>
    <scope>NUCLEOTIDE SEQUENCE [LARGE SCALE GENOMIC DNA]</scope>
    <source>
        <strain evidence="2 3">NL03-T5-1</strain>
    </source>
</reference>
<sequence>METNGYDHTIPLWIWHEDRESKPHIILSRRFNLKHALRNVTFQAAFTGAATVSVDGQIVARVEEKAGNVDSFMRLKTFPDSLAAGEHEIQLELECTEFIPLVDVNSYLRDRRVGAIAFMQTEGYWLTTDDRWTANGTAAATICRLGEEPFGDLEEGPEWFVRGGFDDIKAFTLADYRVLESNRMLINQDQGRLLITGSYTQDATLDKPEPQNLQLFYHLRKQEQWKIMRDRQKQMNLDSASSLTVDLGKEHNCRFYVNNLAEHPAKIVWNGAESLHELEQYEGCITESFEVLPGQTYYTLPQGMRYIRIYMLGAPNRDYQMLVAFQAIHVDLRQVGSFHSDKGLLDRVYEVSAHTNKICHQIGLWDGIKRDRLNWTFDFYLAAKSCYFLWDDYKVIRRAVSELGVGTPYGSWMNGICEYTLWWLKTVCEYHFHTGDKTFVLEMREPLARHMRWIEANIDSKHGGIKQQSNILIEWTPLSDAEKQLGLQAVFALTRADLQALLAAVPELGLVCDWPLAELEEEAFVSADNQLATKVLGIASGYVSEPKSREFLEQYELQDPLTPLSAYQLAECYSKYGLHERAFRVIADVWGGMLEHGATTFWEAYTLNSDRDFHDSLTTYTSYGSYRISLCHAWSSTPVKWISENVLGVQAIEPGFTSVSFQPVSVSGMRECQGIVNTPHGPIKVQWHLDENDEMLGEIEAPQEITVIRSLKGVSSGSGSN</sequence>
<dbReference type="PANTHER" id="PTHR34987:SF4">
    <property type="entry name" value="ALPHA-L-RHAMNOSIDASE C-TERMINAL DOMAIN-CONTAINING PROTEIN"/>
    <property type="match status" value="1"/>
</dbReference>
<evidence type="ECO:0000259" key="1">
    <source>
        <dbReference type="Pfam" id="PF17390"/>
    </source>
</evidence>
<proteinExistence type="predicted"/>
<gene>
    <name evidence="2" type="ORF">QJS35_13220</name>
</gene>
<dbReference type="InterPro" id="IPR012341">
    <property type="entry name" value="6hp_glycosidase-like_sf"/>
</dbReference>
<dbReference type="Proteomes" id="UP001493487">
    <property type="component" value="Unassembled WGS sequence"/>
</dbReference>
<feature type="domain" description="Alpha-L-rhamnosidase C-terminal" evidence="1">
    <location>
        <begin position="648"/>
        <end position="706"/>
    </location>
</feature>
<evidence type="ECO:0000313" key="2">
    <source>
        <dbReference type="EMBL" id="MEQ4483353.1"/>
    </source>
</evidence>